<comment type="subcellular location">
    <subcellularLocation>
        <location evidence="1">Cell envelope</location>
    </subcellularLocation>
</comment>
<dbReference type="AlphaFoldDB" id="A0AAJ5WY41"/>
<dbReference type="PANTHER" id="PTHR42852">
    <property type="entry name" value="THIOL:DISULFIDE INTERCHANGE PROTEIN DSBE"/>
    <property type="match status" value="1"/>
</dbReference>
<evidence type="ECO:0000256" key="4">
    <source>
        <dbReference type="ARBA" id="ARBA00023284"/>
    </source>
</evidence>
<evidence type="ECO:0000313" key="8">
    <source>
        <dbReference type="Proteomes" id="UP001220610"/>
    </source>
</evidence>
<name>A0AAJ5WY41_9BACT</name>
<organism evidence="7 8">
    <name type="scientific">Candidatus Pseudobacter hemicellulosilyticus</name>
    <dbReference type="NCBI Taxonomy" id="3121375"/>
    <lineage>
        <taxon>Bacteria</taxon>
        <taxon>Pseudomonadati</taxon>
        <taxon>Bacteroidota</taxon>
        <taxon>Chitinophagia</taxon>
        <taxon>Chitinophagales</taxon>
        <taxon>Chitinophagaceae</taxon>
        <taxon>Pseudobacter</taxon>
    </lineage>
</organism>
<protein>
    <submittedName>
        <fullName evidence="7">TlpA disulfide reductase family protein</fullName>
    </submittedName>
</protein>
<evidence type="ECO:0000256" key="1">
    <source>
        <dbReference type="ARBA" id="ARBA00004196"/>
    </source>
</evidence>
<dbReference type="Proteomes" id="UP001220610">
    <property type="component" value="Chromosome"/>
</dbReference>
<dbReference type="GO" id="GO:0017004">
    <property type="term" value="P:cytochrome complex assembly"/>
    <property type="evidence" value="ECO:0007669"/>
    <property type="project" value="UniProtKB-KW"/>
</dbReference>
<evidence type="ECO:0000256" key="3">
    <source>
        <dbReference type="ARBA" id="ARBA00023157"/>
    </source>
</evidence>
<dbReference type="GO" id="GO:0030313">
    <property type="term" value="C:cell envelope"/>
    <property type="evidence" value="ECO:0007669"/>
    <property type="project" value="UniProtKB-SubCell"/>
</dbReference>
<reference evidence="7" key="1">
    <citation type="submission" date="2023-03" db="EMBL/GenBank/DDBJ databases">
        <title>Andean soil-derived lignocellulolytic bacterial consortium as a source of novel taxa and putative plastic-active enzymes.</title>
        <authorList>
            <person name="Diaz-Garcia L."/>
            <person name="Chuvochina M."/>
            <person name="Feuerriegel G."/>
            <person name="Bunk B."/>
            <person name="Sproer C."/>
            <person name="Streit W.R."/>
            <person name="Rodriguez L.M."/>
            <person name="Overmann J."/>
            <person name="Jimenez D.J."/>
        </authorList>
    </citation>
    <scope>NUCLEOTIDE SEQUENCE</scope>
    <source>
        <strain evidence="7">MAG 7</strain>
    </source>
</reference>
<evidence type="ECO:0000256" key="5">
    <source>
        <dbReference type="SAM" id="SignalP"/>
    </source>
</evidence>
<sequence length="369" mass="42027">MNRMLLLFLLVPVVAVAQTTASFEIILPKHIQQDKLSISYDNGKGEKKVPASSDTIVIRDSLYSIKGSLQLSYPGSVPGQIVYRNFYFGPGPGQVNITGTDSADILRSIILKNMEDAAMQGMDQLNAFTKKEHDLTMEAYNKFMTAQSDSLFSIAQVLANKEMAQRLLFIANNGHYYYCFDQFKYYTNFTLIPVDSLIYIFKYAFPKEWQDSYQGKQLLHGLTVRSMREKVKMAPAFTVKDMDGKTCSLSQFRGRYVLINFWASWCVPCIKEMPDINRMTAGIPENELVKIYITQDKDLGDFEKAKEKYAIKGIHIMGNNELIRNYKAAAIPQLYLVDKEGKIIFDLEAGRVDGLVRLEAMLDGLWPRR</sequence>
<dbReference type="GO" id="GO:0016209">
    <property type="term" value="F:antioxidant activity"/>
    <property type="evidence" value="ECO:0007669"/>
    <property type="project" value="InterPro"/>
</dbReference>
<dbReference type="CDD" id="cd02966">
    <property type="entry name" value="TlpA_like_family"/>
    <property type="match status" value="1"/>
</dbReference>
<dbReference type="EMBL" id="CP119311">
    <property type="protein sequence ID" value="WEK38354.1"/>
    <property type="molecule type" value="Genomic_DNA"/>
</dbReference>
<dbReference type="InterPro" id="IPR036249">
    <property type="entry name" value="Thioredoxin-like_sf"/>
</dbReference>
<evidence type="ECO:0000313" key="7">
    <source>
        <dbReference type="EMBL" id="WEK38354.1"/>
    </source>
</evidence>
<gene>
    <name evidence="7" type="ORF">P0Y53_12675</name>
</gene>
<keyword evidence="3" id="KW-1015">Disulfide bond</keyword>
<dbReference type="InterPro" id="IPR050553">
    <property type="entry name" value="Thioredoxin_ResA/DsbE_sf"/>
</dbReference>
<accession>A0AAJ5WY41</accession>
<proteinExistence type="predicted"/>
<dbReference type="Gene3D" id="3.40.30.10">
    <property type="entry name" value="Glutaredoxin"/>
    <property type="match status" value="1"/>
</dbReference>
<dbReference type="PANTHER" id="PTHR42852:SF6">
    <property type="entry name" value="THIOL:DISULFIDE INTERCHANGE PROTEIN DSBE"/>
    <property type="match status" value="1"/>
</dbReference>
<keyword evidence="5" id="KW-0732">Signal</keyword>
<keyword evidence="2" id="KW-0201">Cytochrome c-type biogenesis</keyword>
<feature type="chain" id="PRO_5042509408" evidence="5">
    <location>
        <begin position="18"/>
        <end position="369"/>
    </location>
</feature>
<evidence type="ECO:0000256" key="2">
    <source>
        <dbReference type="ARBA" id="ARBA00022748"/>
    </source>
</evidence>
<evidence type="ECO:0000259" key="6">
    <source>
        <dbReference type="Pfam" id="PF00578"/>
    </source>
</evidence>
<feature type="signal peptide" evidence="5">
    <location>
        <begin position="1"/>
        <end position="17"/>
    </location>
</feature>
<dbReference type="InterPro" id="IPR000866">
    <property type="entry name" value="AhpC/TSA"/>
</dbReference>
<keyword evidence="4" id="KW-0676">Redox-active center</keyword>
<feature type="domain" description="Alkyl hydroperoxide reductase subunit C/ Thiol specific antioxidant" evidence="6">
    <location>
        <begin position="232"/>
        <end position="344"/>
    </location>
</feature>
<dbReference type="SUPFAM" id="SSF52833">
    <property type="entry name" value="Thioredoxin-like"/>
    <property type="match status" value="1"/>
</dbReference>
<dbReference type="Pfam" id="PF00578">
    <property type="entry name" value="AhpC-TSA"/>
    <property type="match status" value="1"/>
</dbReference>
<dbReference type="GO" id="GO:0016491">
    <property type="term" value="F:oxidoreductase activity"/>
    <property type="evidence" value="ECO:0007669"/>
    <property type="project" value="InterPro"/>
</dbReference>